<dbReference type="EMBL" id="CP002745">
    <property type="protein sequence ID" value="AEK64127.1"/>
    <property type="molecule type" value="Genomic_DNA"/>
</dbReference>
<name>G0AFN8_COLFT</name>
<feature type="region of interest" description="Disordered" evidence="1">
    <location>
        <begin position="1"/>
        <end position="127"/>
    </location>
</feature>
<gene>
    <name evidence="2" type="ordered locus">CFU_4306</name>
</gene>
<evidence type="ECO:0000313" key="2">
    <source>
        <dbReference type="EMBL" id="AEK64127.1"/>
    </source>
</evidence>
<reference evidence="2 3" key="2">
    <citation type="journal article" date="2006" name="J. Microbiol. Methods">
        <title>Genomic flank-sequencing of plasposon insertion sites for rapid identification of functional genes.</title>
        <authorList>
            <person name="Leveau J.H."/>
            <person name="Gerards S."/>
            <person name="Fritsche K."/>
            <person name="Zondag G."/>
            <person name="van Veen J.A."/>
        </authorList>
    </citation>
    <scope>NUCLEOTIDE SEQUENCE [LARGE SCALE GENOMIC DNA]</scope>
    <source>
        <strain evidence="2 3">Ter331</strain>
    </source>
</reference>
<protein>
    <submittedName>
        <fullName evidence="2">Uncharacterized protein</fullName>
    </submittedName>
</protein>
<reference evidence="3" key="6">
    <citation type="submission" date="2011-05" db="EMBL/GenBank/DDBJ databases">
        <title>Complete sequence of Collimonas fungivorans Ter331.</title>
        <authorList>
            <person name="Leveau J.H."/>
        </authorList>
    </citation>
    <scope>NUCLEOTIDE SEQUENCE [LARGE SCALE GENOMIC DNA]</scope>
    <source>
        <strain evidence="3">Ter331</strain>
    </source>
</reference>
<dbReference type="AlphaFoldDB" id="G0AFN8"/>
<dbReference type="HOGENOM" id="CLU_454712_0_0_4"/>
<reference evidence="2 3" key="3">
    <citation type="journal article" date="2008" name="FEMS Microbiol. Ecol.">
        <title>Identification and characterization of genes underlying chitinolysis in Collimonas fungivorans Ter331.</title>
        <authorList>
            <person name="Fritsche K."/>
            <person name="de Boer W."/>
            <person name="Gerards S."/>
            <person name="van den Berg M."/>
            <person name="van Veen J.A."/>
            <person name="Leveau J.H."/>
        </authorList>
    </citation>
    <scope>NUCLEOTIDE SEQUENCE [LARGE SCALE GENOMIC DNA]</scope>
    <source>
        <strain evidence="2 3">Ter331</strain>
    </source>
</reference>
<reference evidence="2 3" key="5">
    <citation type="journal article" date="2011" name="ISME J.">
        <title>Dual transcriptional profiling of a bacterial/fungal confrontation: Collimonas fungivorans versus Aspergillus niger.</title>
        <authorList>
            <person name="Mela F."/>
            <person name="Fritsche K."/>
            <person name="de Boer W."/>
            <person name="van Veen J.A."/>
            <person name="de Graaff L.H."/>
            <person name="van den Berg M."/>
            <person name="Leveau J.H."/>
        </authorList>
    </citation>
    <scope>NUCLEOTIDE SEQUENCE [LARGE SCALE GENOMIC DNA]</scope>
    <source>
        <strain evidence="2 3">Ter331</strain>
    </source>
</reference>
<proteinExistence type="predicted"/>
<evidence type="ECO:0000313" key="3">
    <source>
        <dbReference type="Proteomes" id="UP000008392"/>
    </source>
</evidence>
<dbReference type="Proteomes" id="UP000008392">
    <property type="component" value="Chromosome"/>
</dbReference>
<feature type="compositionally biased region" description="Polar residues" evidence="1">
    <location>
        <begin position="64"/>
        <end position="74"/>
    </location>
</feature>
<dbReference type="eggNOG" id="ENOG502ZWM3">
    <property type="taxonomic scope" value="Bacteria"/>
</dbReference>
<dbReference type="KEGG" id="cfu:CFU_4306"/>
<sequence length="600" mass="62397">MTSKGRCIMAGETGGISRTHSMPHTISPSDEASENKSPSTRARSSLTTNTALEGLKPKPDSLSPGHTSTGSSPRILNANLPGPSNPGVKSQNTSRRHNEIRTATPSESGSENGRTFTPPSGSTSLRRSMGAPVFTPNSPFNDIAIEIEFAQPPPPASSWRAMAATPLNALSSFGGNALSSLKSGTEKIKGGAIIASKFAGKQMGAGLEKGKELSAAGAAKGKQAAIFMGSQAGQVGTSVASGLGVMGIEKKFAGATAGHLIHQTVAVGVPTFLRECMNEVLFAGLRQIPHEHAVALQIVSGTVSLCLHRVRQYREQRSPETAARGFHNLSAEQWAALPAEDQQTKMTQQRRYSDAVTTLATGGILANIALGVAGPHIGQPELAAKLVASDIKVLAYAGARDTIQATFRMVGTEADTNGGVSGTHMDVSGEFYAKVNIAANYAFSAFVPAALSDARLTLAGQHSPLSKHEAMNVVYHSSAVKAAINTVLETADWTNVTEQEAKEAGTSQKFDPAWKGKRQDYMSVLDKSIARTAAINSNIAASNVLSVIGERVGLSPAATSLLSNGGSGAMAGLSYKVIGGTWQAEGAVRTEKDSRPETAG</sequence>
<reference evidence="2 3" key="1">
    <citation type="journal article" date="2004" name="Environ. Microbiol.">
        <title>Phylogeny-function analysis of (meta)genomic libraries: screening for expression of ribosomal RNA genes by large-insert library fluorescent in situ hybridization (LIL-FISH).</title>
        <authorList>
            <person name="Leveau J.H."/>
            <person name="Gerards S."/>
            <person name="de Boer W."/>
            <person name="van Veen J.A."/>
        </authorList>
    </citation>
    <scope>NUCLEOTIDE SEQUENCE [LARGE SCALE GENOMIC DNA]</scope>
    <source>
        <strain evidence="2 3">Ter331</strain>
    </source>
</reference>
<keyword evidence="3" id="KW-1185">Reference proteome</keyword>
<accession>G0AFN8</accession>
<feature type="compositionally biased region" description="Polar residues" evidence="1">
    <location>
        <begin position="101"/>
        <end position="126"/>
    </location>
</feature>
<reference evidence="2 3" key="4">
    <citation type="journal article" date="2010" name="Environ. Microbiol.">
        <title>The bacterial genus Collimonas: mycophagy, weathering and other adaptive solutions to life in oligotrophic soil environments.</title>
        <authorList>
            <person name="Leveau J.H."/>
            <person name="Uroz S."/>
            <person name="de Boer W."/>
        </authorList>
    </citation>
    <scope>NUCLEOTIDE SEQUENCE [LARGE SCALE GENOMIC DNA]</scope>
    <source>
        <strain evidence="2 3">Ter331</strain>
    </source>
</reference>
<organism evidence="2 3">
    <name type="scientific">Collimonas fungivorans (strain Ter331)</name>
    <dbReference type="NCBI Taxonomy" id="1005048"/>
    <lineage>
        <taxon>Bacteria</taxon>
        <taxon>Pseudomonadati</taxon>
        <taxon>Pseudomonadota</taxon>
        <taxon>Betaproteobacteria</taxon>
        <taxon>Burkholderiales</taxon>
        <taxon>Oxalobacteraceae</taxon>
        <taxon>Collimonas</taxon>
    </lineage>
</organism>
<evidence type="ECO:0000256" key="1">
    <source>
        <dbReference type="SAM" id="MobiDB-lite"/>
    </source>
</evidence>
<feature type="compositionally biased region" description="Polar residues" evidence="1">
    <location>
        <begin position="16"/>
        <end position="51"/>
    </location>
</feature>
<dbReference type="STRING" id="1005048.CFU_4306"/>